<dbReference type="PANTHER" id="PTHR33116">
    <property type="entry name" value="REVERSE TRANSCRIPTASE ZINC-BINDING DOMAIN-CONTAINING PROTEIN-RELATED-RELATED"/>
    <property type="match status" value="1"/>
</dbReference>
<evidence type="ECO:0000256" key="1">
    <source>
        <dbReference type="SAM" id="Phobius"/>
    </source>
</evidence>
<dbReference type="AlphaFoldDB" id="B9EUZ4"/>
<gene>
    <name evidence="2" type="ORF">OsJ_04327</name>
</gene>
<keyword evidence="1" id="KW-1133">Transmembrane helix</keyword>
<dbReference type="Proteomes" id="UP000007752">
    <property type="component" value="Chromosome 1"/>
</dbReference>
<keyword evidence="1" id="KW-0812">Transmembrane</keyword>
<evidence type="ECO:0000313" key="2">
    <source>
        <dbReference type="EMBL" id="EEE55770.1"/>
    </source>
</evidence>
<protein>
    <recommendedName>
        <fullName evidence="3">Retrotransposon protein, putative, unclassified</fullName>
    </recommendedName>
</protein>
<sequence>MAPIGRVTMVNAVLISIPIYLLMAINVPKWVIKGIDKVRRGFLPSGKASASGGSCRVAWARVCAPKSYGGLGVPDLECMGLALRCRWAWQLRTSPEKPWHGLNVPISQKERNLLQVSLTCRVGNGMNVLFWEDNWIQGSSIRTLAPAVHAAVVARKRNRRTVREALQGRTWIRDISGALGIQAILEYLSLWTSLQSLDALSEEPDSIIWRWESSGEYPARSAYQSMFVGKKFHCKQPSIPSDRAGREAHLNLS</sequence>
<organism evidence="2">
    <name type="scientific">Oryza sativa subsp. japonica</name>
    <name type="common">Rice</name>
    <dbReference type="NCBI Taxonomy" id="39947"/>
    <lineage>
        <taxon>Eukaryota</taxon>
        <taxon>Viridiplantae</taxon>
        <taxon>Streptophyta</taxon>
        <taxon>Embryophyta</taxon>
        <taxon>Tracheophyta</taxon>
        <taxon>Spermatophyta</taxon>
        <taxon>Magnoliopsida</taxon>
        <taxon>Liliopsida</taxon>
        <taxon>Poales</taxon>
        <taxon>Poaceae</taxon>
        <taxon>BOP clade</taxon>
        <taxon>Oryzoideae</taxon>
        <taxon>Oryzeae</taxon>
        <taxon>Oryzinae</taxon>
        <taxon>Oryza</taxon>
        <taxon>Oryza sativa</taxon>
    </lineage>
</organism>
<reference evidence="2" key="1">
    <citation type="journal article" date="2005" name="PLoS Biol.">
        <title>The genomes of Oryza sativa: a history of duplications.</title>
        <authorList>
            <person name="Yu J."/>
            <person name="Wang J."/>
            <person name="Lin W."/>
            <person name="Li S."/>
            <person name="Li H."/>
            <person name="Zhou J."/>
            <person name="Ni P."/>
            <person name="Dong W."/>
            <person name="Hu S."/>
            <person name="Zeng C."/>
            <person name="Zhang J."/>
            <person name="Zhang Y."/>
            <person name="Li R."/>
            <person name="Xu Z."/>
            <person name="Li S."/>
            <person name="Li X."/>
            <person name="Zheng H."/>
            <person name="Cong L."/>
            <person name="Lin L."/>
            <person name="Yin J."/>
            <person name="Geng J."/>
            <person name="Li G."/>
            <person name="Shi J."/>
            <person name="Liu J."/>
            <person name="Lv H."/>
            <person name="Li J."/>
            <person name="Wang J."/>
            <person name="Deng Y."/>
            <person name="Ran L."/>
            <person name="Shi X."/>
            <person name="Wang X."/>
            <person name="Wu Q."/>
            <person name="Li C."/>
            <person name="Ren X."/>
            <person name="Wang J."/>
            <person name="Wang X."/>
            <person name="Li D."/>
            <person name="Liu D."/>
            <person name="Zhang X."/>
            <person name="Ji Z."/>
            <person name="Zhao W."/>
            <person name="Sun Y."/>
            <person name="Zhang Z."/>
            <person name="Bao J."/>
            <person name="Han Y."/>
            <person name="Dong L."/>
            <person name="Ji J."/>
            <person name="Chen P."/>
            <person name="Wu S."/>
            <person name="Liu J."/>
            <person name="Xiao Y."/>
            <person name="Bu D."/>
            <person name="Tan J."/>
            <person name="Yang L."/>
            <person name="Ye C."/>
            <person name="Zhang J."/>
            <person name="Xu J."/>
            <person name="Zhou Y."/>
            <person name="Yu Y."/>
            <person name="Zhang B."/>
            <person name="Zhuang S."/>
            <person name="Wei H."/>
            <person name="Liu B."/>
            <person name="Lei M."/>
            <person name="Yu H."/>
            <person name="Li Y."/>
            <person name="Xu H."/>
            <person name="Wei S."/>
            <person name="He X."/>
            <person name="Fang L."/>
            <person name="Zhang Z."/>
            <person name="Zhang Y."/>
            <person name="Huang X."/>
            <person name="Su Z."/>
            <person name="Tong W."/>
            <person name="Li J."/>
            <person name="Tong Z."/>
            <person name="Li S."/>
            <person name="Ye J."/>
            <person name="Wang L."/>
            <person name="Fang L."/>
            <person name="Lei T."/>
            <person name="Chen C."/>
            <person name="Chen H."/>
            <person name="Xu Z."/>
            <person name="Li H."/>
            <person name="Huang H."/>
            <person name="Zhang F."/>
            <person name="Xu H."/>
            <person name="Li N."/>
            <person name="Zhao C."/>
            <person name="Li S."/>
            <person name="Dong L."/>
            <person name="Huang Y."/>
            <person name="Li L."/>
            <person name="Xi Y."/>
            <person name="Qi Q."/>
            <person name="Li W."/>
            <person name="Zhang B."/>
            <person name="Hu W."/>
            <person name="Zhang Y."/>
            <person name="Tian X."/>
            <person name="Jiao Y."/>
            <person name="Liang X."/>
            <person name="Jin J."/>
            <person name="Gao L."/>
            <person name="Zheng W."/>
            <person name="Hao B."/>
            <person name="Liu S."/>
            <person name="Wang W."/>
            <person name="Yuan L."/>
            <person name="Cao M."/>
            <person name="McDermott J."/>
            <person name="Samudrala R."/>
            <person name="Wang J."/>
            <person name="Wong G.K."/>
            <person name="Yang H."/>
        </authorList>
    </citation>
    <scope>NUCLEOTIDE SEQUENCE [LARGE SCALE GENOMIC DNA]</scope>
</reference>
<accession>B9EUZ4</accession>
<reference evidence="2" key="2">
    <citation type="submission" date="2008-12" db="EMBL/GenBank/DDBJ databases">
        <title>Improved gene annotation of the rice (Oryza sativa) genomes.</title>
        <authorList>
            <person name="Wang J."/>
            <person name="Li R."/>
            <person name="Fan W."/>
            <person name="Huang Q."/>
            <person name="Zhang J."/>
            <person name="Zhou Y."/>
            <person name="Hu Y."/>
            <person name="Zi S."/>
            <person name="Li J."/>
            <person name="Ni P."/>
            <person name="Zheng H."/>
            <person name="Zhang Y."/>
            <person name="Zhao M."/>
            <person name="Hao Q."/>
            <person name="McDermott J."/>
            <person name="Samudrala R."/>
            <person name="Kristiansen K."/>
            <person name="Wong G.K.-S."/>
        </authorList>
    </citation>
    <scope>NUCLEOTIDE SEQUENCE</scope>
</reference>
<dbReference type="EMBL" id="CM000138">
    <property type="protein sequence ID" value="EEE55770.1"/>
    <property type="molecule type" value="Genomic_DNA"/>
</dbReference>
<dbReference type="PANTHER" id="PTHR33116:SF78">
    <property type="entry name" value="OS12G0587133 PROTEIN"/>
    <property type="match status" value="1"/>
</dbReference>
<feature type="transmembrane region" description="Helical" evidence="1">
    <location>
        <begin position="12"/>
        <end position="32"/>
    </location>
</feature>
<proteinExistence type="predicted"/>
<evidence type="ECO:0008006" key="3">
    <source>
        <dbReference type="Google" id="ProtNLM"/>
    </source>
</evidence>
<keyword evidence="1" id="KW-0472">Membrane</keyword>
<name>B9EUZ4_ORYSJ</name>